<comment type="caution">
    <text evidence="2">The sequence shown here is derived from an EMBL/GenBank/DDBJ whole genome shotgun (WGS) entry which is preliminary data.</text>
</comment>
<dbReference type="SUPFAM" id="SSF56112">
    <property type="entry name" value="Protein kinase-like (PK-like)"/>
    <property type="match status" value="1"/>
</dbReference>
<reference evidence="2 3" key="1">
    <citation type="journal article" date="2014" name="PLoS Genet.">
        <title>Phylogenetically driven sequencing of extremely halophilic archaea reveals strategies for static and dynamic osmo-response.</title>
        <authorList>
            <person name="Becker E.A."/>
            <person name="Seitzer P.M."/>
            <person name="Tritt A."/>
            <person name="Larsen D."/>
            <person name="Krusor M."/>
            <person name="Yao A.I."/>
            <person name="Wu D."/>
            <person name="Madern D."/>
            <person name="Eisen J.A."/>
            <person name="Darling A.E."/>
            <person name="Facciotti M.T."/>
        </authorList>
    </citation>
    <scope>NUCLEOTIDE SEQUENCE [LARGE SCALE GENOMIC DNA]</scope>
    <source>
        <strain evidence="2 3">SP2</strain>
    </source>
</reference>
<gene>
    <name evidence="2" type="ORF">C490_15974</name>
</gene>
<feature type="compositionally biased region" description="Low complexity" evidence="1">
    <location>
        <begin position="158"/>
        <end position="177"/>
    </location>
</feature>
<evidence type="ECO:0000313" key="3">
    <source>
        <dbReference type="Proteomes" id="UP000011613"/>
    </source>
</evidence>
<dbReference type="GO" id="GO:0016740">
    <property type="term" value="F:transferase activity"/>
    <property type="evidence" value="ECO:0007669"/>
    <property type="project" value="UniProtKB-KW"/>
</dbReference>
<name>L9XQ45_NATGS</name>
<feature type="compositionally biased region" description="Low complexity" evidence="1">
    <location>
        <begin position="194"/>
        <end position="213"/>
    </location>
</feature>
<sequence length="223" mass="24047">MTDRIENALAQYSTESTVVRELHDVPPYRVYEIRFGGRPAVVKVDAHPRGHAADEGRVHEYVATNTSATVPEVLAVGTDHYVTAWRRELADAAEAVEPGWAYAAGEWLGTLHADTVGEFDGFGRPRNDAGSLGVTLHETWIDAVTARIEHHRRYLAPSTATWPTPSASSSESIQRSSRAPAPPSCVTGTSTPNTTFGRGTRRSSVSTSNTHSSLPPNTTTGGR</sequence>
<dbReference type="InterPro" id="IPR011009">
    <property type="entry name" value="Kinase-like_dom_sf"/>
</dbReference>
<keyword evidence="2" id="KW-0808">Transferase</keyword>
<accession>L9XQ45</accession>
<evidence type="ECO:0000256" key="1">
    <source>
        <dbReference type="SAM" id="MobiDB-lite"/>
    </source>
</evidence>
<evidence type="ECO:0000313" key="2">
    <source>
        <dbReference type="EMBL" id="ELY63531.1"/>
    </source>
</evidence>
<dbReference type="EMBL" id="AOIC01000113">
    <property type="protein sequence ID" value="ELY63531.1"/>
    <property type="molecule type" value="Genomic_DNA"/>
</dbReference>
<proteinExistence type="predicted"/>
<feature type="compositionally biased region" description="Polar residues" evidence="1">
    <location>
        <begin position="214"/>
        <end position="223"/>
    </location>
</feature>
<dbReference type="AlphaFoldDB" id="L9XQ45"/>
<dbReference type="Proteomes" id="UP000011613">
    <property type="component" value="Unassembled WGS sequence"/>
</dbReference>
<organism evidence="2 3">
    <name type="scientific">Natronobacterium gregoryi (strain ATCC 43098 / DSM 3393 / CCM 3738 / CIP 104747 / IAM 13177 / JCM 8860 / NBRC 102187 / NCIMB 2189 / SP2)</name>
    <dbReference type="NCBI Taxonomy" id="797304"/>
    <lineage>
        <taxon>Archaea</taxon>
        <taxon>Methanobacteriati</taxon>
        <taxon>Methanobacteriota</taxon>
        <taxon>Stenosarchaea group</taxon>
        <taxon>Halobacteria</taxon>
        <taxon>Halobacteriales</taxon>
        <taxon>Natrialbaceae</taxon>
        <taxon>Natronobacterium</taxon>
    </lineage>
</organism>
<feature type="region of interest" description="Disordered" evidence="1">
    <location>
        <begin position="158"/>
        <end position="223"/>
    </location>
</feature>
<protein>
    <submittedName>
        <fullName evidence="2">Aminoglycoside phosphotransferase</fullName>
    </submittedName>
</protein>